<evidence type="ECO:0000256" key="7">
    <source>
        <dbReference type="PIRSR" id="PIRSR601952-1"/>
    </source>
</evidence>
<dbReference type="PROSITE" id="PS00123">
    <property type="entry name" value="ALKALINE_PHOSPHATASE"/>
    <property type="match status" value="1"/>
</dbReference>
<feature type="binding site" evidence="8">
    <location>
        <position position="274"/>
    </location>
    <ligand>
        <name>Zn(2+)</name>
        <dbReference type="ChEBI" id="CHEBI:29105"/>
        <label>2</label>
    </ligand>
</feature>
<evidence type="ECO:0000256" key="8">
    <source>
        <dbReference type="PIRSR" id="PIRSR601952-2"/>
    </source>
</evidence>
<evidence type="ECO:0000256" key="3">
    <source>
        <dbReference type="ARBA" id="ARBA00022723"/>
    </source>
</evidence>
<keyword evidence="5 8" id="KW-0862">Zinc</keyword>
<evidence type="ECO:0000256" key="4">
    <source>
        <dbReference type="ARBA" id="ARBA00022801"/>
    </source>
</evidence>
<protein>
    <submittedName>
        <fullName evidence="11">Alkaline phosphatase</fullName>
    </submittedName>
</protein>
<evidence type="ECO:0000256" key="9">
    <source>
        <dbReference type="RuleBase" id="RU003946"/>
    </source>
</evidence>
<dbReference type="KEGG" id="lsd:EMK97_04335"/>
<dbReference type="PANTHER" id="PTHR11596:SF5">
    <property type="entry name" value="ALKALINE PHOSPHATASE"/>
    <property type="match status" value="1"/>
</dbReference>
<keyword evidence="3 8" id="KW-0479">Metal-binding</keyword>
<feature type="binding site" evidence="8">
    <location>
        <position position="148"/>
    </location>
    <ligand>
        <name>Mg(2+)</name>
        <dbReference type="ChEBI" id="CHEBI:18420"/>
    </ligand>
</feature>
<dbReference type="InterPro" id="IPR018299">
    <property type="entry name" value="Alkaline_phosphatase_AS"/>
</dbReference>
<organism evidence="11 12">
    <name type="scientific">Litorilituus sediminis</name>
    <dbReference type="NCBI Taxonomy" id="718192"/>
    <lineage>
        <taxon>Bacteria</taxon>
        <taxon>Pseudomonadati</taxon>
        <taxon>Pseudomonadota</taxon>
        <taxon>Gammaproteobacteria</taxon>
        <taxon>Alteromonadales</taxon>
        <taxon>Colwelliaceae</taxon>
        <taxon>Litorilituus</taxon>
    </lineage>
</organism>
<proteinExistence type="inferred from homology"/>
<dbReference type="Proteomes" id="UP000290244">
    <property type="component" value="Chromosome"/>
</dbReference>
<feature type="binding site" evidence="8">
    <location>
        <position position="265"/>
    </location>
    <ligand>
        <name>Mg(2+)</name>
        <dbReference type="ChEBI" id="CHEBI:18420"/>
    </ligand>
</feature>
<name>A0A4P6P2U1_9GAMM</name>
<evidence type="ECO:0000256" key="6">
    <source>
        <dbReference type="ARBA" id="ARBA00022842"/>
    </source>
</evidence>
<dbReference type="InterPro" id="IPR001952">
    <property type="entry name" value="Alkaline_phosphatase"/>
</dbReference>
<evidence type="ECO:0000256" key="10">
    <source>
        <dbReference type="SAM" id="SignalP"/>
    </source>
</evidence>
<dbReference type="CDD" id="cd16012">
    <property type="entry name" value="ALP"/>
    <property type="match status" value="1"/>
</dbReference>
<evidence type="ECO:0000256" key="2">
    <source>
        <dbReference type="ARBA" id="ARBA00022553"/>
    </source>
</evidence>
<feature type="signal peptide" evidence="10">
    <location>
        <begin position="1"/>
        <end position="19"/>
    </location>
</feature>
<dbReference type="AlphaFoldDB" id="A0A4P6P2U1"/>
<feature type="binding site" evidence="8">
    <location>
        <position position="48"/>
    </location>
    <ligand>
        <name>Zn(2+)</name>
        <dbReference type="ChEBI" id="CHEBI:29105"/>
        <label>2</label>
    </ligand>
</feature>
<dbReference type="Gene3D" id="3.40.720.10">
    <property type="entry name" value="Alkaline Phosphatase, subunit A"/>
    <property type="match status" value="1"/>
</dbReference>
<dbReference type="PROSITE" id="PS51257">
    <property type="entry name" value="PROKAR_LIPOPROTEIN"/>
    <property type="match status" value="1"/>
</dbReference>
<accession>A0A4P6P2U1</accession>
<evidence type="ECO:0000256" key="1">
    <source>
        <dbReference type="ARBA" id="ARBA00005984"/>
    </source>
</evidence>
<dbReference type="Pfam" id="PF00245">
    <property type="entry name" value="Alk_phosphatase"/>
    <property type="match status" value="1"/>
</dbReference>
<dbReference type="RefSeq" id="WP_130599782.1">
    <property type="nucleotide sequence ID" value="NZ_CP034759.1"/>
</dbReference>
<keyword evidence="2" id="KW-0597">Phosphoprotein</keyword>
<dbReference type="InterPro" id="IPR017850">
    <property type="entry name" value="Alkaline_phosphatase_core_sf"/>
</dbReference>
<reference evidence="11 12" key="1">
    <citation type="submission" date="2018-12" db="EMBL/GenBank/DDBJ databases">
        <title>Complete genome of Litorilituus sediminis.</title>
        <authorList>
            <person name="Liu A."/>
            <person name="Rong J."/>
        </authorList>
    </citation>
    <scope>NUCLEOTIDE SEQUENCE [LARGE SCALE GENOMIC DNA]</scope>
    <source>
        <strain evidence="11 12">JCM 17549</strain>
    </source>
</reference>
<dbReference type="GO" id="GO:0046872">
    <property type="term" value="F:metal ion binding"/>
    <property type="evidence" value="ECO:0007669"/>
    <property type="project" value="UniProtKB-KW"/>
</dbReference>
<keyword evidence="10" id="KW-0732">Signal</keyword>
<feature type="binding site" evidence="8">
    <location>
        <position position="270"/>
    </location>
    <ligand>
        <name>Zn(2+)</name>
        <dbReference type="ChEBI" id="CHEBI:29105"/>
        <label>2</label>
    </ligand>
</feature>
<evidence type="ECO:0000313" key="11">
    <source>
        <dbReference type="EMBL" id="QBG35018.1"/>
    </source>
</evidence>
<comment type="cofactor">
    <cofactor evidence="8">
        <name>Zn(2+)</name>
        <dbReference type="ChEBI" id="CHEBI:29105"/>
    </cofactor>
    <text evidence="8">Binds 2 Zn(2+) ions.</text>
</comment>
<feature type="binding site" evidence="8">
    <location>
        <position position="150"/>
    </location>
    <ligand>
        <name>Mg(2+)</name>
        <dbReference type="ChEBI" id="CHEBI:18420"/>
    </ligand>
</feature>
<dbReference type="PANTHER" id="PTHR11596">
    <property type="entry name" value="ALKALINE PHOSPHATASE"/>
    <property type="match status" value="1"/>
</dbReference>
<comment type="cofactor">
    <cofactor evidence="8">
        <name>Mg(2+)</name>
        <dbReference type="ChEBI" id="CHEBI:18420"/>
    </cofactor>
    <text evidence="8">Binds 1 Mg(2+) ion.</text>
</comment>
<sequence length="465" mass="50832">MYKLLSAACITLALSGCTANDAQQLNTSTAKNAAATNQVKNIIMVVADGMGPAYTTAYRYYNDKPNTVAIEETVFDRHLVGMASTYPARESGYITDSAAAATALATGVKTYNGAISVDTNKQPIETVLQWAKQQGKKTGVVVTSQINHATPASYLSHNESRNNYNAIADSYIDNGIKADLYLGGGWQYFLRNDRNLVAEFKSNGFHYLDSYQGLTTLPQKPVLGLFADVGLPWAMDDTNPLRLSAMTKAAVKQLDNEQGYFMLVEASLVDWAGHANDIAAVMSEMHDLAATITFLEDYVTKHPDTLVVLTADHSTGGLTIAANGKYEWNPSLLHQLKHSPEILAEQLAKTDITLAEARQVLNFDITKAEAQLLQQARYQALEQRAQYYQLSKAAQSKVKEPKLEQALYTAIKSLIDKRTNTGWTTGGHTGIDVPVFAFGHASEQFSGQVDNTDIAKTMFKLLGKH</sequence>
<keyword evidence="4" id="KW-0378">Hydrolase</keyword>
<dbReference type="GO" id="GO:0004035">
    <property type="term" value="F:alkaline phosphatase activity"/>
    <property type="evidence" value="ECO:0007669"/>
    <property type="project" value="TreeGrafter"/>
</dbReference>
<dbReference type="PRINTS" id="PR00113">
    <property type="entry name" value="ALKPHPHTASE"/>
</dbReference>
<dbReference type="Gene3D" id="1.10.60.40">
    <property type="match status" value="1"/>
</dbReference>
<feature type="binding site" evidence="8">
    <location>
        <position position="48"/>
    </location>
    <ligand>
        <name>Mg(2+)</name>
        <dbReference type="ChEBI" id="CHEBI:18420"/>
    </ligand>
</feature>
<dbReference type="SUPFAM" id="SSF53649">
    <property type="entry name" value="Alkaline phosphatase-like"/>
    <property type="match status" value="1"/>
</dbReference>
<feature type="chain" id="PRO_5020724868" evidence="10">
    <location>
        <begin position="20"/>
        <end position="465"/>
    </location>
</feature>
<keyword evidence="6 8" id="KW-0460">Magnesium</keyword>
<dbReference type="EMBL" id="CP034759">
    <property type="protein sequence ID" value="QBG35018.1"/>
    <property type="molecule type" value="Genomic_DNA"/>
</dbReference>
<comment type="similarity">
    <text evidence="1 9">Belongs to the alkaline phosphatase family.</text>
</comment>
<feature type="binding site" evidence="8">
    <location>
        <position position="312"/>
    </location>
    <ligand>
        <name>Zn(2+)</name>
        <dbReference type="ChEBI" id="CHEBI:29105"/>
        <label>2</label>
    </ligand>
</feature>
<evidence type="ECO:0000313" key="12">
    <source>
        <dbReference type="Proteomes" id="UP000290244"/>
    </source>
</evidence>
<dbReference type="SMART" id="SM00098">
    <property type="entry name" value="alkPPc"/>
    <property type="match status" value="1"/>
</dbReference>
<keyword evidence="12" id="KW-1185">Reference proteome</keyword>
<dbReference type="OrthoDB" id="9794455at2"/>
<gene>
    <name evidence="11" type="ORF">EMK97_04335</name>
</gene>
<feature type="binding site" evidence="8">
    <location>
        <position position="428"/>
    </location>
    <ligand>
        <name>Zn(2+)</name>
        <dbReference type="ChEBI" id="CHEBI:29105"/>
        <label>2</label>
    </ligand>
</feature>
<feature type="active site" description="Phosphoserine intermediate" evidence="7">
    <location>
        <position position="97"/>
    </location>
</feature>
<evidence type="ECO:0000256" key="5">
    <source>
        <dbReference type="ARBA" id="ARBA00022833"/>
    </source>
</evidence>
<feature type="binding site" evidence="8">
    <location>
        <position position="313"/>
    </location>
    <ligand>
        <name>Zn(2+)</name>
        <dbReference type="ChEBI" id="CHEBI:29105"/>
        <label>2</label>
    </ligand>
</feature>